<evidence type="ECO:0000259" key="1">
    <source>
        <dbReference type="Pfam" id="PF01022"/>
    </source>
</evidence>
<accession>A0A7Z7CYI6</accession>
<dbReference type="SUPFAM" id="SSF46785">
    <property type="entry name" value="Winged helix' DNA-binding domain"/>
    <property type="match status" value="1"/>
</dbReference>
<dbReference type="CDD" id="cd00090">
    <property type="entry name" value="HTH_ARSR"/>
    <property type="match status" value="1"/>
</dbReference>
<proteinExistence type="predicted"/>
<dbReference type="InterPro" id="IPR001845">
    <property type="entry name" value="HTH_ArsR_DNA-bd_dom"/>
</dbReference>
<evidence type="ECO:0000313" key="3">
    <source>
        <dbReference type="Proteomes" id="UP000198702"/>
    </source>
</evidence>
<dbReference type="Proteomes" id="UP000198702">
    <property type="component" value="Unassembled WGS sequence"/>
</dbReference>
<feature type="domain" description="HTH arsR-type" evidence="1">
    <location>
        <begin position="29"/>
        <end position="72"/>
    </location>
</feature>
<dbReference type="InterPro" id="IPR036390">
    <property type="entry name" value="WH_DNA-bd_sf"/>
</dbReference>
<evidence type="ECO:0000313" key="2">
    <source>
        <dbReference type="EMBL" id="SFI18901.1"/>
    </source>
</evidence>
<dbReference type="InterPro" id="IPR036388">
    <property type="entry name" value="WH-like_DNA-bd_sf"/>
</dbReference>
<dbReference type="InterPro" id="IPR011991">
    <property type="entry name" value="ArsR-like_HTH"/>
</dbReference>
<name>A0A7Z7CYI6_9MICO</name>
<dbReference type="GO" id="GO:0003677">
    <property type="term" value="F:DNA binding"/>
    <property type="evidence" value="ECO:0007669"/>
    <property type="project" value="InterPro"/>
</dbReference>
<dbReference type="EMBL" id="FOQZ01000001">
    <property type="protein sequence ID" value="SFI18901.1"/>
    <property type="molecule type" value="Genomic_DNA"/>
</dbReference>
<dbReference type="Gene3D" id="1.10.10.10">
    <property type="entry name" value="Winged helix-like DNA-binding domain superfamily/Winged helix DNA-binding domain"/>
    <property type="match status" value="1"/>
</dbReference>
<gene>
    <name evidence="2" type="ORF">SAMN04487751_0229</name>
</gene>
<dbReference type="AlphaFoldDB" id="A0A7Z7CYI6"/>
<dbReference type="GO" id="GO:0006355">
    <property type="term" value="P:regulation of DNA-templated transcription"/>
    <property type="evidence" value="ECO:0007669"/>
    <property type="project" value="InterPro"/>
</dbReference>
<comment type="caution">
    <text evidence="2">The sequence shown here is derived from an EMBL/GenBank/DDBJ whole genome shotgun (WGS) entry which is preliminary data.</text>
</comment>
<dbReference type="Pfam" id="PF01022">
    <property type="entry name" value="HTH_5"/>
    <property type="match status" value="1"/>
</dbReference>
<sequence>MVDSRADTVNNRGMTTGRPAGYSAISSYSRVELLHLIQLQRERTIADLVTSTGLHANTVREHLQRLIDDGYVVAESEHRTTRGRPRVLYSAADGAGASSAVQQRKVKAAAERGDLLRRVMPGQQSIELDTAALHQVDAVVEDLMDAGFDPLIDEEALTIDLTPCAHAEAQAAHREVLCSVHLSLMQSVLTEAGGPLSVDGMRSSCDPTECVVQLLHAGHRQ</sequence>
<organism evidence="2 3">
    <name type="scientific">Microbacterium saccharophilum</name>
    <dbReference type="NCBI Taxonomy" id="1213358"/>
    <lineage>
        <taxon>Bacteria</taxon>
        <taxon>Bacillati</taxon>
        <taxon>Actinomycetota</taxon>
        <taxon>Actinomycetes</taxon>
        <taxon>Micrococcales</taxon>
        <taxon>Microbacteriaceae</taxon>
        <taxon>Microbacterium</taxon>
    </lineage>
</organism>
<reference evidence="2 3" key="1">
    <citation type="submission" date="2016-10" db="EMBL/GenBank/DDBJ databases">
        <authorList>
            <person name="Varghese N."/>
            <person name="Submissions S."/>
        </authorList>
    </citation>
    <scope>NUCLEOTIDE SEQUENCE [LARGE SCALE GENOMIC DNA]</scope>
    <source>
        <strain evidence="2 3">UNC380MFSha3.1</strain>
    </source>
</reference>
<protein>
    <submittedName>
        <fullName evidence="2">Predicted transcriptional regulator, ArsR family</fullName>
    </submittedName>
</protein>